<dbReference type="AlphaFoldDB" id="A0AAJ6CTT5"/>
<gene>
    <name evidence="1" type="ORF">P5S46_22105</name>
</gene>
<sequence length="201" mass="23189">MNDVSKALSDFQRDTINHTMQVHRDDGLYRHLEFSHGGSSVYRFDLITWPGFLTICGDMGTWTFSRTADMFEFFGGNTDKRINPRYWGEKLQMGAAGRRDEICMEFDEESFKSGLREWLAEYQEENDDADNMVSTINGLCEESYSHEHQACQALFDSDIPNSSDLMEGLTMKRYSHHYLWILHAIVWGIGRYTAAKQPANG</sequence>
<organism evidence="1 2">
    <name type="scientific">Aeromonas caviae</name>
    <name type="common">Aeromonas punctata</name>
    <dbReference type="NCBI Taxonomy" id="648"/>
    <lineage>
        <taxon>Bacteria</taxon>
        <taxon>Pseudomonadati</taxon>
        <taxon>Pseudomonadota</taxon>
        <taxon>Gammaproteobacteria</taxon>
        <taxon>Aeromonadales</taxon>
        <taxon>Aeromonadaceae</taxon>
        <taxon>Aeromonas</taxon>
    </lineage>
</organism>
<dbReference type="RefSeq" id="WP_128341322.1">
    <property type="nucleotide sequence ID" value="NZ_CAWOMG010000111.1"/>
</dbReference>
<evidence type="ECO:0000313" key="2">
    <source>
        <dbReference type="Proteomes" id="UP001218423"/>
    </source>
</evidence>
<accession>A0AAJ6CTT5</accession>
<proteinExistence type="predicted"/>
<reference evidence="1" key="1">
    <citation type="submission" date="2023-03" db="EMBL/GenBank/DDBJ databases">
        <title>Aeromonas caviae strain AC1520.</title>
        <authorList>
            <person name="Xie T."/>
            <person name="Zhang Q."/>
            <person name="Deng J."/>
            <person name="Li X."/>
        </authorList>
    </citation>
    <scope>NUCLEOTIDE SEQUENCE</scope>
    <source>
        <strain evidence="1">AC1520</strain>
        <plasmid evidence="1">pAC1520</plasmid>
    </source>
</reference>
<keyword evidence="1" id="KW-0614">Plasmid</keyword>
<dbReference type="EMBL" id="CP120943">
    <property type="protein sequence ID" value="WFG00191.1"/>
    <property type="molecule type" value="Genomic_DNA"/>
</dbReference>
<evidence type="ECO:0000313" key="1">
    <source>
        <dbReference type="EMBL" id="WFG00191.1"/>
    </source>
</evidence>
<geneLocation type="plasmid" evidence="1 2">
    <name>pAC1520</name>
</geneLocation>
<dbReference type="Proteomes" id="UP001218423">
    <property type="component" value="Plasmid pAC1520"/>
</dbReference>
<protein>
    <submittedName>
        <fullName evidence="1">Uncharacterized protein</fullName>
    </submittedName>
</protein>
<name>A0AAJ6CTT5_AERCA</name>